<dbReference type="Gene3D" id="2.70.150.10">
    <property type="entry name" value="Calcium-transporting ATPase, cytoplasmic transduction domain A"/>
    <property type="match status" value="1"/>
</dbReference>
<feature type="transmembrane region" description="Helical" evidence="12">
    <location>
        <begin position="951"/>
        <end position="971"/>
    </location>
</feature>
<dbReference type="SFLD" id="SFLDF00027">
    <property type="entry name" value="p-type_atpase"/>
    <property type="match status" value="1"/>
</dbReference>
<dbReference type="InterPro" id="IPR032630">
    <property type="entry name" value="P_typ_ATPase_c"/>
</dbReference>
<comment type="catalytic activity">
    <reaction evidence="11 12">
        <text>ATP + H2O + phospholipidSide 1 = ADP + phosphate + phospholipidSide 2.</text>
        <dbReference type="EC" id="7.6.2.1"/>
    </reaction>
</comment>
<dbReference type="InterPro" id="IPR001757">
    <property type="entry name" value="P_typ_ATPase"/>
</dbReference>
<dbReference type="EC" id="7.6.2.1" evidence="12"/>
<comment type="caution">
    <text evidence="16">The sequence shown here is derived from an EMBL/GenBank/DDBJ whole genome shotgun (WGS) entry which is preliminary data.</text>
</comment>
<evidence type="ECO:0000256" key="13">
    <source>
        <dbReference type="SAM" id="MobiDB-lite"/>
    </source>
</evidence>
<proteinExistence type="inferred from homology"/>
<keyword evidence="5 12" id="KW-0547">Nucleotide-binding</keyword>
<dbReference type="EMBL" id="JAPFFF010000027">
    <property type="protein sequence ID" value="KAK8847879.1"/>
    <property type="molecule type" value="Genomic_DNA"/>
</dbReference>
<keyword evidence="17" id="KW-1185">Reference proteome</keyword>
<accession>A0ABR2HI34</accession>
<keyword evidence="8 12" id="KW-1278">Translocase</keyword>
<name>A0ABR2HI34_9EUKA</name>
<dbReference type="InterPro" id="IPR008250">
    <property type="entry name" value="ATPase_P-typ_transduc_dom_A_sf"/>
</dbReference>
<evidence type="ECO:0000256" key="8">
    <source>
        <dbReference type="ARBA" id="ARBA00022967"/>
    </source>
</evidence>
<dbReference type="NCBIfam" id="TIGR01652">
    <property type="entry name" value="ATPase-Plipid"/>
    <property type="match status" value="1"/>
</dbReference>
<evidence type="ECO:0000256" key="6">
    <source>
        <dbReference type="ARBA" id="ARBA00022840"/>
    </source>
</evidence>
<dbReference type="InterPro" id="IPR036412">
    <property type="entry name" value="HAD-like_sf"/>
</dbReference>
<organism evidence="16 17">
    <name type="scientific">Tritrichomonas musculus</name>
    <dbReference type="NCBI Taxonomy" id="1915356"/>
    <lineage>
        <taxon>Eukaryota</taxon>
        <taxon>Metamonada</taxon>
        <taxon>Parabasalia</taxon>
        <taxon>Tritrichomonadida</taxon>
        <taxon>Tritrichomonadidae</taxon>
        <taxon>Tritrichomonas</taxon>
    </lineage>
</organism>
<feature type="domain" description="P-type ATPase C-terminal" evidence="15">
    <location>
        <begin position="807"/>
        <end position="1043"/>
    </location>
</feature>
<dbReference type="PANTHER" id="PTHR24092:SF218">
    <property type="entry name" value="PHOSPHOLIPID-TRANSPORTING ATPASE"/>
    <property type="match status" value="1"/>
</dbReference>
<comment type="subcellular location">
    <subcellularLocation>
        <location evidence="1 12">Membrane</location>
        <topology evidence="1 12">Multi-pass membrane protein</topology>
    </subcellularLocation>
</comment>
<feature type="transmembrane region" description="Helical" evidence="12">
    <location>
        <begin position="911"/>
        <end position="931"/>
    </location>
</feature>
<dbReference type="PANTHER" id="PTHR24092">
    <property type="entry name" value="PROBABLE PHOSPHOLIPID-TRANSPORTING ATPASE"/>
    <property type="match status" value="1"/>
</dbReference>
<dbReference type="Gene3D" id="3.40.1110.10">
    <property type="entry name" value="Calcium-transporting ATPase, cytoplasmic domain N"/>
    <property type="match status" value="1"/>
</dbReference>
<dbReference type="SFLD" id="SFLDG00002">
    <property type="entry name" value="C1.7:_P-type_atpase_like"/>
    <property type="match status" value="1"/>
</dbReference>
<dbReference type="Gene3D" id="3.40.50.1000">
    <property type="entry name" value="HAD superfamily/HAD-like"/>
    <property type="match status" value="1"/>
</dbReference>
<keyword evidence="10 12" id="KW-0472">Membrane</keyword>
<feature type="transmembrane region" description="Helical" evidence="12">
    <location>
        <begin position="1005"/>
        <end position="1033"/>
    </location>
</feature>
<feature type="compositionally biased region" description="Polar residues" evidence="13">
    <location>
        <begin position="1"/>
        <end position="16"/>
    </location>
</feature>
<dbReference type="InterPro" id="IPR044492">
    <property type="entry name" value="P_typ_ATPase_HD_dom"/>
</dbReference>
<feature type="transmembrane region" description="Helical" evidence="12">
    <location>
        <begin position="357"/>
        <end position="378"/>
    </location>
</feature>
<feature type="transmembrane region" description="Helical" evidence="12">
    <location>
        <begin position="95"/>
        <end position="112"/>
    </location>
</feature>
<keyword evidence="6 12" id="KW-0067">ATP-binding</keyword>
<reference evidence="16 17" key="1">
    <citation type="submission" date="2024-04" db="EMBL/GenBank/DDBJ databases">
        <title>Tritrichomonas musculus Genome.</title>
        <authorList>
            <person name="Alves-Ferreira E."/>
            <person name="Grigg M."/>
            <person name="Lorenzi H."/>
            <person name="Galac M."/>
        </authorList>
    </citation>
    <scope>NUCLEOTIDE SEQUENCE [LARGE SCALE GENOMIC DNA]</scope>
    <source>
        <strain evidence="16 17">EAF2021</strain>
    </source>
</reference>
<dbReference type="PROSITE" id="PS00154">
    <property type="entry name" value="ATPASE_E1_E2"/>
    <property type="match status" value="1"/>
</dbReference>
<evidence type="ECO:0000256" key="3">
    <source>
        <dbReference type="ARBA" id="ARBA00022692"/>
    </source>
</evidence>
<evidence type="ECO:0000256" key="12">
    <source>
        <dbReference type="RuleBase" id="RU362033"/>
    </source>
</evidence>
<dbReference type="InterPro" id="IPR018303">
    <property type="entry name" value="ATPase_P-typ_P_site"/>
</dbReference>
<dbReference type="Pfam" id="PF16209">
    <property type="entry name" value="PhoLip_ATPase_N"/>
    <property type="match status" value="1"/>
</dbReference>
<dbReference type="InterPro" id="IPR032631">
    <property type="entry name" value="P-type_ATPase_N"/>
</dbReference>
<dbReference type="Pfam" id="PF13246">
    <property type="entry name" value="Cation_ATPase"/>
    <property type="match status" value="1"/>
</dbReference>
<feature type="domain" description="P-type ATPase N-terminal" evidence="14">
    <location>
        <begin position="68"/>
        <end position="116"/>
    </location>
</feature>
<protein>
    <recommendedName>
        <fullName evidence="12">Phospholipid-transporting ATPase</fullName>
        <ecNumber evidence="12">7.6.2.1</ecNumber>
    </recommendedName>
</protein>
<feature type="transmembrane region" description="Helical" evidence="12">
    <location>
        <begin position="868"/>
        <end position="891"/>
    </location>
</feature>
<feature type="compositionally biased region" description="Basic and acidic residues" evidence="13">
    <location>
        <begin position="19"/>
        <end position="30"/>
    </location>
</feature>
<evidence type="ECO:0000256" key="10">
    <source>
        <dbReference type="ARBA" id="ARBA00023136"/>
    </source>
</evidence>
<evidence type="ECO:0000313" key="16">
    <source>
        <dbReference type="EMBL" id="KAK8847879.1"/>
    </source>
</evidence>
<keyword evidence="7 12" id="KW-0460">Magnesium</keyword>
<evidence type="ECO:0000259" key="14">
    <source>
        <dbReference type="Pfam" id="PF16209"/>
    </source>
</evidence>
<feature type="transmembrane region" description="Helical" evidence="12">
    <location>
        <begin position="315"/>
        <end position="337"/>
    </location>
</feature>
<evidence type="ECO:0000256" key="11">
    <source>
        <dbReference type="ARBA" id="ARBA00034036"/>
    </source>
</evidence>
<dbReference type="InterPro" id="IPR023298">
    <property type="entry name" value="ATPase_P-typ_TM_dom_sf"/>
</dbReference>
<dbReference type="Pfam" id="PF16212">
    <property type="entry name" value="PhoLip_ATPase_C"/>
    <property type="match status" value="1"/>
</dbReference>
<dbReference type="InterPro" id="IPR023299">
    <property type="entry name" value="ATPase_P-typ_cyto_dom_N"/>
</dbReference>
<evidence type="ECO:0000256" key="2">
    <source>
        <dbReference type="ARBA" id="ARBA00008109"/>
    </source>
</evidence>
<evidence type="ECO:0000256" key="9">
    <source>
        <dbReference type="ARBA" id="ARBA00022989"/>
    </source>
</evidence>
<dbReference type="InterPro" id="IPR006539">
    <property type="entry name" value="P-type_ATPase_IV"/>
</dbReference>
<keyword evidence="3 12" id="KW-0812">Transmembrane</keyword>
<gene>
    <name evidence="16" type="ORF">M9Y10_018917</name>
</gene>
<keyword evidence="4" id="KW-0479">Metal-binding</keyword>
<feature type="transmembrane region" description="Helical" evidence="12">
    <location>
        <begin position="118"/>
        <end position="137"/>
    </location>
</feature>
<dbReference type="SFLD" id="SFLDS00003">
    <property type="entry name" value="Haloacid_Dehalogenase"/>
    <property type="match status" value="1"/>
</dbReference>
<dbReference type="SUPFAM" id="SSF81660">
    <property type="entry name" value="Metal cation-transporting ATPase, ATP-binding domain N"/>
    <property type="match status" value="1"/>
</dbReference>
<evidence type="ECO:0000313" key="17">
    <source>
        <dbReference type="Proteomes" id="UP001470230"/>
    </source>
</evidence>
<dbReference type="Proteomes" id="UP001470230">
    <property type="component" value="Unassembled WGS sequence"/>
</dbReference>
<feature type="transmembrane region" description="Helical" evidence="12">
    <location>
        <begin position="836"/>
        <end position="856"/>
    </location>
</feature>
<keyword evidence="9 12" id="KW-1133">Transmembrane helix</keyword>
<dbReference type="PRINTS" id="PR00119">
    <property type="entry name" value="CATATPASE"/>
</dbReference>
<dbReference type="SUPFAM" id="SSF56784">
    <property type="entry name" value="HAD-like"/>
    <property type="match status" value="1"/>
</dbReference>
<evidence type="ECO:0000256" key="1">
    <source>
        <dbReference type="ARBA" id="ARBA00004141"/>
    </source>
</evidence>
<dbReference type="SUPFAM" id="SSF81653">
    <property type="entry name" value="Calcium ATPase, transduction domain A"/>
    <property type="match status" value="1"/>
</dbReference>
<sequence>MTSVQGFSDSNSQLDQLSIDDKAETDENKQRNMNNDDDLALPNYDERDVNGNIWASIDVNGANENYPGQKGNEIRTTRYRWYTFIPMTFLEQYRVLSNIYYIFVLIVCFLPMSPVHYLFQLVPMLVVLIVSMIKAGVEDLMKHFEDKKRNQAPAFIFKNGDFVQQKAEDIRVGNLIKITEDSMVPADILFVGSNQESSLCYYSETNLNGETAVKTMQTHPAFEGQNPTDLITRKKFVIDVGEPDRDLTRFDARLKSGTQFWSISVHNVLFRGVSTHYTDNVYGIVLRTGHDTKIMKNVRTTPSKLTTFDRNLNRILIIVFVFKMVLCLLSTFLGVWLDKGDRFPLIKPLYPGYGQSFFEYFTQYFVLYSYLFPISLTVTIEIIRLFHKVIVSFDPEMYDPEFGHANSSNSNVICQLGQVSHILTDKTGTLTENKMELLCFATQFGTFNANHFLQSITSDRTLSSSNFPFLLALAVCNNVIVHKKSDGTLEYNADSPDEAAFVQFASKCGIKLVARGLNNLSVDINGKVVNYQILAQIPFNSDRKRMSIIIKSHDQPAIIYTKGADNVIAERSLDYHFENVVNDFATAGLRTLVFASREVKDEELIPWMKAYHEAEAALTGRDEKLDNCASQIEDNLYSMGVSGVEDRLQPEVPMTIRWIRHAGIKLWVLTGDKLETAVAIGRTSGVILPNSDLGMVTSKDPQEVEHQLDALIGNVDQFVNPVLVITADAVEYAMQEPLLQKFMQLADKCDSVILSRVSPFMKAHVTQIVKDAGRKTLGIGDGANDVGMIQVADVGVGVYGREGSQAAMSSDFAIPRFRHLRRALMVHGHWVYRRQALVAIIMIYKNIVFIFAQLWFEFDALWSPTSFYADFVMSFFNLFFTVLPPFIFGFWDQDLPQDILLKNPELYRCEFDPMSVGYLIYYIILGTYQSVACYYGPRLTMQEFDLKENSMISYLAAVYVVIVQIILWMGFQNTWTYCVWAVNIVLVPVIIIVNILTSNIQLKNIVYHCFGTAVAWLTFLICIVAAVLPGFLIDYTKERFFPTQHRIYIERYYLARTGKAKKNWAYENSFVDSILETEEPYHDDELDQDEPYTEEVTQDTETLDV</sequence>
<dbReference type="InterPro" id="IPR023214">
    <property type="entry name" value="HAD_sf"/>
</dbReference>
<feature type="region of interest" description="Disordered" evidence="13">
    <location>
        <begin position="1"/>
        <end position="43"/>
    </location>
</feature>
<evidence type="ECO:0000256" key="7">
    <source>
        <dbReference type="ARBA" id="ARBA00022842"/>
    </source>
</evidence>
<feature type="transmembrane region" description="Helical" evidence="12">
    <location>
        <begin position="978"/>
        <end position="999"/>
    </location>
</feature>
<evidence type="ECO:0000256" key="4">
    <source>
        <dbReference type="ARBA" id="ARBA00022723"/>
    </source>
</evidence>
<evidence type="ECO:0000256" key="5">
    <source>
        <dbReference type="ARBA" id="ARBA00022741"/>
    </source>
</evidence>
<dbReference type="SUPFAM" id="SSF81665">
    <property type="entry name" value="Calcium ATPase, transmembrane domain M"/>
    <property type="match status" value="1"/>
</dbReference>
<evidence type="ECO:0000259" key="15">
    <source>
        <dbReference type="Pfam" id="PF16212"/>
    </source>
</evidence>
<feature type="region of interest" description="Disordered" evidence="13">
    <location>
        <begin position="1082"/>
        <end position="1105"/>
    </location>
</feature>
<dbReference type="NCBIfam" id="TIGR01494">
    <property type="entry name" value="ATPase_P-type"/>
    <property type="match status" value="1"/>
</dbReference>
<comment type="similarity">
    <text evidence="2 12">Belongs to the cation transport ATPase (P-type) (TC 3.A.3) family. Type IV subfamily.</text>
</comment>